<keyword evidence="2" id="KW-0004">4Fe-4S</keyword>
<dbReference type="EMBL" id="CP042382">
    <property type="protein sequence ID" value="QEA40550.1"/>
    <property type="molecule type" value="Genomic_DNA"/>
</dbReference>
<dbReference type="Pfam" id="PF04055">
    <property type="entry name" value="Radical_SAM"/>
    <property type="match status" value="1"/>
</dbReference>
<evidence type="ECO:0000256" key="9">
    <source>
        <dbReference type="ARBA" id="ARBA00056787"/>
    </source>
</evidence>
<dbReference type="AlphaFoldDB" id="A0A5B8T0Q2"/>
<feature type="domain" description="Radical SAM core" evidence="11">
    <location>
        <begin position="22"/>
        <end position="228"/>
    </location>
</feature>
<keyword evidence="6" id="KW-0411">Iron-sulfur</keyword>
<dbReference type="SMART" id="SM00729">
    <property type="entry name" value="Elp3"/>
    <property type="match status" value="1"/>
</dbReference>
<dbReference type="InterPro" id="IPR023885">
    <property type="entry name" value="4Fe4S-binding_SPASM_dom"/>
</dbReference>
<dbReference type="InterPro" id="IPR050377">
    <property type="entry name" value="Radical_SAM_PqqE_MftC-like"/>
</dbReference>
<dbReference type="InterPro" id="IPR034480">
    <property type="entry name" value="Heme_synthase-like"/>
</dbReference>
<dbReference type="GO" id="GO:0003824">
    <property type="term" value="F:catalytic activity"/>
    <property type="evidence" value="ECO:0007669"/>
    <property type="project" value="InterPro"/>
</dbReference>
<keyword evidence="13" id="KW-1185">Reference proteome</keyword>
<dbReference type="InterPro" id="IPR017200">
    <property type="entry name" value="PqqE-like"/>
</dbReference>
<sequence length="402" mass="45661">MFRVTRYIKTLLEPTPLGPARKPPGPVVIWNLIRRCNLTCKHCYTTSADIDFKGELSTEEALAVLEDLKGFRVPALILSGGEPLMRPDIFELSRRARELGIYAGLSTNGTLIDEDNIGEIADVGYDYVGISIDGLEATHDLFRQRQGAFRESMHAVALCKAHGIKVGLRTTLTQHNFDELPQILAMLDEHDVDKFYLSHLNYGGRGHRHRKQDAWYRMTRDAMTYLFDHCLSELERGVEREYVTGNNDADGAFLLQWARERFPDQADTLRQRLGQWGGNASGENIANIDNLGNVHPDTFWWDHHLGNVRELPFSRIWRDTQDPLMLGMRQHPRPVKGRCAECRYLAICNGNTRVRAWKVSGDPWEEDPGCYLTNEEIGVAEGERRIHAPADAPLSTIRAVEL</sequence>
<dbReference type="InterPro" id="IPR007197">
    <property type="entry name" value="rSAM"/>
</dbReference>
<comment type="similarity">
    <text evidence="8">Belongs to the radical SAM superfamily.</text>
</comment>
<dbReference type="InterPro" id="IPR023992">
    <property type="entry name" value="HemeD1_Synth_NirJ"/>
</dbReference>
<evidence type="ECO:0000256" key="10">
    <source>
        <dbReference type="ARBA" id="ARBA00073867"/>
    </source>
</evidence>
<gene>
    <name evidence="12" type="primary">nirJ</name>
    <name evidence="12" type="ORF">FGL86_16660</name>
</gene>
<keyword evidence="3" id="KW-0949">S-adenosyl-L-methionine</keyword>
<name>A0A5B8T0Q2_9GAMM</name>
<dbReference type="PANTHER" id="PTHR11228">
    <property type="entry name" value="RADICAL SAM DOMAIN PROTEIN"/>
    <property type="match status" value="1"/>
</dbReference>
<dbReference type="GO" id="GO:0046872">
    <property type="term" value="F:metal ion binding"/>
    <property type="evidence" value="ECO:0007669"/>
    <property type="project" value="UniProtKB-KW"/>
</dbReference>
<protein>
    <recommendedName>
        <fullName evidence="10">Pre-heme d1 synthase</fullName>
    </recommendedName>
</protein>
<dbReference type="InterPro" id="IPR013785">
    <property type="entry name" value="Aldolase_TIM"/>
</dbReference>
<dbReference type="NCBIfam" id="TIGR04085">
    <property type="entry name" value="rSAM_more_4Fe4S"/>
    <property type="match status" value="1"/>
</dbReference>
<dbReference type="Gene3D" id="3.20.20.70">
    <property type="entry name" value="Aldolase class I"/>
    <property type="match status" value="1"/>
</dbReference>
<dbReference type="SFLD" id="SFLDG01386">
    <property type="entry name" value="main_SPASM_domain-containing"/>
    <property type="match status" value="1"/>
</dbReference>
<dbReference type="SFLD" id="SFLDF00393">
    <property type="entry name" value="heme_D1_biosynthesis_(NirJ-lik"/>
    <property type="match status" value="1"/>
</dbReference>
<dbReference type="GO" id="GO:0006783">
    <property type="term" value="P:heme biosynthetic process"/>
    <property type="evidence" value="ECO:0007669"/>
    <property type="project" value="TreeGrafter"/>
</dbReference>
<evidence type="ECO:0000256" key="5">
    <source>
        <dbReference type="ARBA" id="ARBA00023004"/>
    </source>
</evidence>
<evidence type="ECO:0000313" key="12">
    <source>
        <dbReference type="EMBL" id="QEA40550.1"/>
    </source>
</evidence>
<dbReference type="SFLD" id="SFLDG01067">
    <property type="entry name" value="SPASM/twitch_domain_containing"/>
    <property type="match status" value="1"/>
</dbReference>
<dbReference type="Proteomes" id="UP000321272">
    <property type="component" value="Chromosome"/>
</dbReference>
<evidence type="ECO:0000256" key="8">
    <source>
        <dbReference type="ARBA" id="ARBA00023462"/>
    </source>
</evidence>
<proteinExistence type="inferred from homology"/>
<dbReference type="KEGG" id="paur:FGL86_16660"/>
<dbReference type="NCBIfam" id="TIGR04051">
    <property type="entry name" value="rSAM_NirJ"/>
    <property type="match status" value="1"/>
</dbReference>
<dbReference type="CDD" id="cd01335">
    <property type="entry name" value="Radical_SAM"/>
    <property type="match status" value="1"/>
</dbReference>
<evidence type="ECO:0000256" key="6">
    <source>
        <dbReference type="ARBA" id="ARBA00023014"/>
    </source>
</evidence>
<keyword evidence="7" id="KW-0456">Lyase</keyword>
<evidence type="ECO:0000256" key="1">
    <source>
        <dbReference type="ARBA" id="ARBA00001966"/>
    </source>
</evidence>
<dbReference type="OrthoDB" id="9792276at2"/>
<organism evidence="12 13">
    <name type="scientific">Pistricoccus aurantiacus</name>
    <dbReference type="NCBI Taxonomy" id="1883414"/>
    <lineage>
        <taxon>Bacteria</taxon>
        <taxon>Pseudomonadati</taxon>
        <taxon>Pseudomonadota</taxon>
        <taxon>Gammaproteobacteria</taxon>
        <taxon>Oceanospirillales</taxon>
        <taxon>Halomonadaceae</taxon>
        <taxon>Pistricoccus</taxon>
    </lineage>
</organism>
<dbReference type="CDD" id="cd21123">
    <property type="entry name" value="SPASM_MftC-like"/>
    <property type="match status" value="1"/>
</dbReference>
<accession>A0A5B8T0Q2</accession>
<dbReference type="PROSITE" id="PS51918">
    <property type="entry name" value="RADICAL_SAM"/>
    <property type="match status" value="1"/>
</dbReference>
<dbReference type="InterPro" id="IPR058240">
    <property type="entry name" value="rSAM_sf"/>
</dbReference>
<comment type="cofactor">
    <cofactor evidence="1">
        <name>[4Fe-4S] cluster</name>
        <dbReference type="ChEBI" id="CHEBI:49883"/>
    </cofactor>
</comment>
<dbReference type="PIRSF" id="PIRSF037420">
    <property type="entry name" value="PQQ_syn_pqqE"/>
    <property type="match status" value="1"/>
</dbReference>
<evidence type="ECO:0000256" key="7">
    <source>
        <dbReference type="ARBA" id="ARBA00023239"/>
    </source>
</evidence>
<comment type="function">
    <text evidence="9">Involved in heme d1 biosynthesis. Radical SAM enzyme that catalyzes the removal of two propionate side chains from the intermediate 12,18-didecarboxysiroheme (DDSH) and may introduce the keto functions on rings A and B, yielding the heme d1 precursor dihydro-heme d1.</text>
</comment>
<evidence type="ECO:0000256" key="4">
    <source>
        <dbReference type="ARBA" id="ARBA00022723"/>
    </source>
</evidence>
<keyword evidence="4" id="KW-0479">Metal-binding</keyword>
<dbReference type="PANTHER" id="PTHR11228:SF7">
    <property type="entry name" value="PQQA PEPTIDE CYCLASE"/>
    <property type="match status" value="1"/>
</dbReference>
<dbReference type="SFLD" id="SFLDG01385">
    <property type="entry name" value="heme_carboxy_lyase_like"/>
    <property type="match status" value="1"/>
</dbReference>
<dbReference type="FunFam" id="3.20.20.70:FF:000188">
    <property type="entry name" value="Mycofactocin radical SAM maturase MftC"/>
    <property type="match status" value="1"/>
</dbReference>
<reference evidence="12 13" key="1">
    <citation type="submission" date="2019-06" db="EMBL/GenBank/DDBJ databases">
        <title>Genome analyses of bacteria isolated from kimchi.</title>
        <authorList>
            <person name="Lee S."/>
            <person name="Ahn S."/>
            <person name="Roh S."/>
        </authorList>
    </citation>
    <scope>NUCLEOTIDE SEQUENCE [LARGE SCALE GENOMIC DNA]</scope>
    <source>
        <strain evidence="12 13">CBA4606</strain>
    </source>
</reference>
<keyword evidence="5" id="KW-0408">Iron</keyword>
<evidence type="ECO:0000259" key="11">
    <source>
        <dbReference type="PROSITE" id="PS51918"/>
    </source>
</evidence>
<evidence type="ECO:0000256" key="3">
    <source>
        <dbReference type="ARBA" id="ARBA00022691"/>
    </source>
</evidence>
<dbReference type="RefSeq" id="WP_147185817.1">
    <property type="nucleotide sequence ID" value="NZ_CP042382.1"/>
</dbReference>
<evidence type="ECO:0000313" key="13">
    <source>
        <dbReference type="Proteomes" id="UP000321272"/>
    </source>
</evidence>
<evidence type="ECO:0000256" key="2">
    <source>
        <dbReference type="ARBA" id="ARBA00022485"/>
    </source>
</evidence>
<dbReference type="SUPFAM" id="SSF102114">
    <property type="entry name" value="Radical SAM enzymes"/>
    <property type="match status" value="1"/>
</dbReference>
<dbReference type="SFLD" id="SFLDS00029">
    <property type="entry name" value="Radical_SAM"/>
    <property type="match status" value="1"/>
</dbReference>
<dbReference type="InterPro" id="IPR006638">
    <property type="entry name" value="Elp3/MiaA/NifB-like_rSAM"/>
</dbReference>
<dbReference type="GO" id="GO:0051539">
    <property type="term" value="F:4 iron, 4 sulfur cluster binding"/>
    <property type="evidence" value="ECO:0007669"/>
    <property type="project" value="UniProtKB-KW"/>
</dbReference>